<sequence>MSSDLDRILASEVLALAKDKEIERVLNCCEQDHFAIFELNPLIELKSIDVNVKKLYRKKTLLLHPDKTQNIQAPKAFDRLKKSEMILSQVIPESNDVNNLDEDTSKRIHEKQNLINIYKGVLDELMKPIVDYFYDETNQLIREKVAVILNEQIKDKEVEMKFQQRQEANKREELKKIQKERELKKQMASKWEDERDIRVNNWRNYSNKVEKKKKKKPLSKTKKKLLA</sequence>
<evidence type="ECO:0000256" key="2">
    <source>
        <dbReference type="SAM" id="MobiDB-lite"/>
    </source>
</evidence>
<dbReference type="Proteomes" id="UP000095085">
    <property type="component" value="Unassembled WGS sequence"/>
</dbReference>
<dbReference type="SUPFAM" id="SSF46565">
    <property type="entry name" value="Chaperone J-domain"/>
    <property type="match status" value="1"/>
</dbReference>
<dbReference type="OrthoDB" id="342454at2759"/>
<dbReference type="PANTHER" id="PTHR46620:SF1">
    <property type="entry name" value="J DOMAIN-CONTAINING PROTEIN SPF31"/>
    <property type="match status" value="1"/>
</dbReference>
<dbReference type="EMBL" id="KV454540">
    <property type="protein sequence ID" value="ODV67836.1"/>
    <property type="molecule type" value="Genomic_DNA"/>
</dbReference>
<dbReference type="STRING" id="984485.A0A1E4RKS0"/>
<dbReference type="InterPro" id="IPR001623">
    <property type="entry name" value="DnaJ_domain"/>
</dbReference>
<keyword evidence="1" id="KW-0175">Coiled coil</keyword>
<proteinExistence type="predicted"/>
<dbReference type="Gene3D" id="1.10.287.110">
    <property type="entry name" value="DnaJ domain"/>
    <property type="match status" value="1"/>
</dbReference>
<keyword evidence="4" id="KW-1185">Reference proteome</keyword>
<reference evidence="4" key="1">
    <citation type="submission" date="2016-05" db="EMBL/GenBank/DDBJ databases">
        <title>Comparative genomics of biotechnologically important yeasts.</title>
        <authorList>
            <consortium name="DOE Joint Genome Institute"/>
            <person name="Riley R."/>
            <person name="Haridas S."/>
            <person name="Wolfe K.H."/>
            <person name="Lopes M.R."/>
            <person name="Hittinger C.T."/>
            <person name="Goker M."/>
            <person name="Salamov A."/>
            <person name="Wisecaver J."/>
            <person name="Long T.M."/>
            <person name="Aerts A.L."/>
            <person name="Barry K."/>
            <person name="Choi C."/>
            <person name="Clum A."/>
            <person name="Coughlan A.Y."/>
            <person name="Deshpande S."/>
            <person name="Douglass A.P."/>
            <person name="Hanson S.J."/>
            <person name="Klenk H.-P."/>
            <person name="Labutti K."/>
            <person name="Lapidus A."/>
            <person name="Lindquist E."/>
            <person name="Lipzen A."/>
            <person name="Meier-Kolthoff J.P."/>
            <person name="Ohm R.A."/>
            <person name="Otillar R.P."/>
            <person name="Pangilinan J."/>
            <person name="Peng Y."/>
            <person name="Rokas A."/>
            <person name="Rosa C.A."/>
            <person name="Scheuner C."/>
            <person name="Sibirny A.A."/>
            <person name="Slot J.C."/>
            <person name="Stielow J.B."/>
            <person name="Sun H."/>
            <person name="Kurtzman C.P."/>
            <person name="Blackwell M."/>
            <person name="Grigoriev I.V."/>
            <person name="Jeffries T.W."/>
        </authorList>
    </citation>
    <scope>NUCLEOTIDE SEQUENCE [LARGE SCALE GENOMIC DNA]</scope>
    <source>
        <strain evidence="4">NRRL Y-1933</strain>
    </source>
</reference>
<accession>A0A1E4RKS0</accession>
<feature type="region of interest" description="Disordered" evidence="2">
    <location>
        <begin position="206"/>
        <end position="227"/>
    </location>
</feature>
<gene>
    <name evidence="3" type="ORF">HYPBUDRAFT_108161</name>
</gene>
<feature type="coiled-coil region" evidence="1">
    <location>
        <begin position="146"/>
        <end position="194"/>
    </location>
</feature>
<organism evidence="3 4">
    <name type="scientific">Hyphopichia burtonii NRRL Y-1933</name>
    <dbReference type="NCBI Taxonomy" id="984485"/>
    <lineage>
        <taxon>Eukaryota</taxon>
        <taxon>Fungi</taxon>
        <taxon>Dikarya</taxon>
        <taxon>Ascomycota</taxon>
        <taxon>Saccharomycotina</taxon>
        <taxon>Pichiomycetes</taxon>
        <taxon>Debaryomycetaceae</taxon>
        <taxon>Hyphopichia</taxon>
    </lineage>
</organism>
<dbReference type="CDD" id="cd06257">
    <property type="entry name" value="DnaJ"/>
    <property type="match status" value="1"/>
</dbReference>
<dbReference type="AlphaFoldDB" id="A0A1E4RKS0"/>
<dbReference type="InterPro" id="IPR036869">
    <property type="entry name" value="J_dom_sf"/>
</dbReference>
<evidence type="ECO:0000313" key="4">
    <source>
        <dbReference type="Proteomes" id="UP000095085"/>
    </source>
</evidence>
<dbReference type="RefSeq" id="XP_020076903.1">
    <property type="nucleotide sequence ID" value="XM_020218615.1"/>
</dbReference>
<evidence type="ECO:0000256" key="1">
    <source>
        <dbReference type="SAM" id="Coils"/>
    </source>
</evidence>
<evidence type="ECO:0008006" key="5">
    <source>
        <dbReference type="Google" id="ProtNLM"/>
    </source>
</evidence>
<name>A0A1E4RKS0_9ASCO</name>
<evidence type="ECO:0000313" key="3">
    <source>
        <dbReference type="EMBL" id="ODV67836.1"/>
    </source>
</evidence>
<dbReference type="PANTHER" id="PTHR46620">
    <property type="entry name" value="J DOMAIN-CONTAINING PROTEIN SPF31"/>
    <property type="match status" value="1"/>
</dbReference>
<dbReference type="GeneID" id="30993165"/>
<protein>
    <recommendedName>
        <fullName evidence="5">J domain-containing protein</fullName>
    </recommendedName>
</protein>
<feature type="compositionally biased region" description="Basic residues" evidence="2">
    <location>
        <begin position="210"/>
        <end position="227"/>
    </location>
</feature>